<proteinExistence type="predicted"/>
<comment type="caution">
    <text evidence="1">The sequence shown here is derived from an EMBL/GenBank/DDBJ whole genome shotgun (WGS) entry which is preliminary data.</text>
</comment>
<organism evidence="1">
    <name type="scientific">marine sediment metagenome</name>
    <dbReference type="NCBI Taxonomy" id="412755"/>
    <lineage>
        <taxon>unclassified sequences</taxon>
        <taxon>metagenomes</taxon>
        <taxon>ecological metagenomes</taxon>
    </lineage>
</organism>
<accession>A0A0F9SYH4</accession>
<evidence type="ECO:0000313" key="1">
    <source>
        <dbReference type="EMBL" id="KKN41896.1"/>
    </source>
</evidence>
<reference evidence="1" key="1">
    <citation type="journal article" date="2015" name="Nature">
        <title>Complex archaea that bridge the gap between prokaryotes and eukaryotes.</title>
        <authorList>
            <person name="Spang A."/>
            <person name="Saw J.H."/>
            <person name="Jorgensen S.L."/>
            <person name="Zaremba-Niedzwiedzka K."/>
            <person name="Martijn J."/>
            <person name="Lind A.E."/>
            <person name="van Eijk R."/>
            <person name="Schleper C."/>
            <person name="Guy L."/>
            <person name="Ettema T.J."/>
        </authorList>
    </citation>
    <scope>NUCLEOTIDE SEQUENCE</scope>
</reference>
<gene>
    <name evidence="1" type="ORF">LCGC14_0718610</name>
</gene>
<protein>
    <submittedName>
        <fullName evidence="1">Uncharacterized protein</fullName>
    </submittedName>
</protein>
<dbReference type="AlphaFoldDB" id="A0A0F9SYH4"/>
<name>A0A0F9SYH4_9ZZZZ</name>
<sequence>MNSIVETFFYKKDGKSTYSEIKKTKDKEKRKKLLKDFIIEQGDIISNFPDNFLEIEFTKPLAFVIGNYTCDIPKSTTTMLHLLPIYPFKRLNLKLFKTFIETSVNKQRRKEIEYKDFNIENLESCAKVFNNLEPPEKLKYIGDIKSIFQFNNRNHFLVCPHEFNQDIWCFIDIQMIYAFEKQAIYPEIIRYINLSITSPWKEKFGSIIGSRFDKVAVDDFSNTQIREVLLNQLFR</sequence>
<dbReference type="EMBL" id="LAZR01001617">
    <property type="protein sequence ID" value="KKN41896.1"/>
    <property type="molecule type" value="Genomic_DNA"/>
</dbReference>